<protein>
    <submittedName>
        <fullName evidence="1">Uncharacterized protein</fullName>
    </submittedName>
</protein>
<comment type="caution">
    <text evidence="1">The sequence shown here is derived from an EMBL/GenBank/DDBJ whole genome shotgun (WGS) entry which is preliminary data.</text>
</comment>
<accession>A0ABY1P158</accession>
<organism evidence="1 2">
    <name type="scientific">Chryseobacterium profundimaris</name>
    <dbReference type="NCBI Taxonomy" id="1387275"/>
    <lineage>
        <taxon>Bacteria</taxon>
        <taxon>Pseudomonadati</taxon>
        <taxon>Bacteroidota</taxon>
        <taxon>Flavobacteriia</taxon>
        <taxon>Flavobacteriales</taxon>
        <taxon>Weeksellaceae</taxon>
        <taxon>Chryseobacterium group</taxon>
        <taxon>Chryseobacterium</taxon>
    </lineage>
</organism>
<evidence type="ECO:0000313" key="2">
    <source>
        <dbReference type="Proteomes" id="UP001157960"/>
    </source>
</evidence>
<gene>
    <name evidence="1" type="ORF">SAMN06264346_107174</name>
</gene>
<reference evidence="1 2" key="1">
    <citation type="submission" date="2017-05" db="EMBL/GenBank/DDBJ databases">
        <authorList>
            <person name="Varghese N."/>
            <person name="Submissions S."/>
        </authorList>
    </citation>
    <scope>NUCLEOTIDE SEQUENCE [LARGE SCALE GENOMIC DNA]</scope>
    <source>
        <strain evidence="1 2">DSM 28214</strain>
    </source>
</reference>
<evidence type="ECO:0000313" key="1">
    <source>
        <dbReference type="EMBL" id="SMP23777.1"/>
    </source>
</evidence>
<dbReference type="EMBL" id="FXTZ01000007">
    <property type="protein sequence ID" value="SMP23777.1"/>
    <property type="molecule type" value="Genomic_DNA"/>
</dbReference>
<proteinExistence type="predicted"/>
<dbReference type="Proteomes" id="UP001157960">
    <property type="component" value="Unassembled WGS sequence"/>
</dbReference>
<name>A0ABY1P158_9FLAO</name>
<keyword evidence="2" id="KW-1185">Reference proteome</keyword>
<sequence length="39" mass="4210">MPIPAIAKITVNTENGFLNAMKTGTTLTVNMDKTMTVKI</sequence>